<dbReference type="EMBL" id="KV700116">
    <property type="protein sequence ID" value="OCF47343.1"/>
    <property type="molecule type" value="Genomic_DNA"/>
</dbReference>
<evidence type="ECO:0000313" key="1">
    <source>
        <dbReference type="EMBL" id="OCF47343.1"/>
    </source>
</evidence>
<reference evidence="1" key="1">
    <citation type="submission" date="2013-07" db="EMBL/GenBank/DDBJ databases">
        <title>The Genome Sequence of Cryptococcus pinus CBS10737.</title>
        <authorList>
            <consortium name="The Broad Institute Genome Sequencing Platform"/>
            <person name="Cuomo C."/>
            <person name="Litvintseva A."/>
            <person name="Chen Y."/>
            <person name="Heitman J."/>
            <person name="Sun S."/>
            <person name="Springer D."/>
            <person name="Dromer F."/>
            <person name="Young S.K."/>
            <person name="Zeng Q."/>
            <person name="Gargeya S."/>
            <person name="Fitzgerald M."/>
            <person name="Abouelleil A."/>
            <person name="Alvarado L."/>
            <person name="Berlin A.M."/>
            <person name="Chapman S.B."/>
            <person name="Dewar J."/>
            <person name="Goldberg J."/>
            <person name="Griggs A."/>
            <person name="Gujja S."/>
            <person name="Hansen M."/>
            <person name="Howarth C."/>
            <person name="Imamovic A."/>
            <person name="Larimer J."/>
            <person name="McCowan C."/>
            <person name="Murphy C."/>
            <person name="Pearson M."/>
            <person name="Priest M."/>
            <person name="Roberts A."/>
            <person name="Saif S."/>
            <person name="Shea T."/>
            <person name="Sykes S."/>
            <person name="Wortman J."/>
            <person name="Nusbaum C."/>
            <person name="Birren B."/>
        </authorList>
    </citation>
    <scope>NUCLEOTIDE SEQUENCE [LARGE SCALE GENOMIC DNA]</scope>
    <source>
        <strain evidence="1">CBS 10737</strain>
    </source>
</reference>
<gene>
    <name evidence="1" type="ORF">I206_06239</name>
</gene>
<name>A0A1B9HVQ0_9TREE</name>
<dbReference type="AlphaFoldDB" id="A0A1B9HVQ0"/>
<accession>A0A1B9HVQ0</accession>
<protein>
    <submittedName>
        <fullName evidence="1">Uncharacterized protein</fullName>
    </submittedName>
</protein>
<proteinExistence type="predicted"/>
<organism evidence="1">
    <name type="scientific">Kwoniella pini CBS 10737</name>
    <dbReference type="NCBI Taxonomy" id="1296096"/>
    <lineage>
        <taxon>Eukaryota</taxon>
        <taxon>Fungi</taxon>
        <taxon>Dikarya</taxon>
        <taxon>Basidiomycota</taxon>
        <taxon>Agaricomycotina</taxon>
        <taxon>Tremellomycetes</taxon>
        <taxon>Tremellales</taxon>
        <taxon>Cryptococcaceae</taxon>
        <taxon>Kwoniella</taxon>
    </lineage>
</organism>
<reference evidence="1" key="2">
    <citation type="submission" date="2016-07" db="EMBL/GenBank/DDBJ databases">
        <title>Evolution of pathogenesis and genome organization in the Tremellales.</title>
        <authorList>
            <person name="Cuomo C."/>
            <person name="Litvintseva A."/>
            <person name="Heitman J."/>
            <person name="Chen Y."/>
            <person name="Sun S."/>
            <person name="Springer D."/>
            <person name="Dromer F."/>
            <person name="Young S."/>
            <person name="Zeng Q."/>
            <person name="Chapman S."/>
            <person name="Gujja S."/>
            <person name="Saif S."/>
            <person name="Birren B."/>
        </authorList>
    </citation>
    <scope>NUCLEOTIDE SEQUENCE</scope>
    <source>
        <strain evidence="1">CBS 10737</strain>
    </source>
</reference>
<sequence length="248" mass="27835">MSTTTKFTAFSDKLKDYTLLGCDPEQLEAHLPGDPTVRIAYVSQSRHVHQNTSEGTVKEGAGFSSTAISRTSQIDPCIDTIKRTEEKVHTVTGSLTFRRLRSYFAKTPGTECTISKSSRADQDSTPTQVETEKLSAIFETENKLMVCPNKHIQRAPGKITLSWNQPESSELMEKWENKPITYANTIGTRSGGFYCVGCKSSRPMKVITDFRIADQHRKQIDHCWASQIADKVKSNKVDDYTLVTFHCD</sequence>